<dbReference type="EMBL" id="CAVNYO010000419">
    <property type="protein sequence ID" value="CAK5277557.1"/>
    <property type="molecule type" value="Genomic_DNA"/>
</dbReference>
<protein>
    <submittedName>
        <fullName evidence="1">Uncharacterized protein</fullName>
    </submittedName>
</protein>
<gene>
    <name evidence="1" type="ORF">MYCIT1_LOCUS26568</name>
</gene>
<sequence length="181" mass="20836">MISEECQMMSATFVLCFFIERSTRKDFRVSASVTHAHHGPVLDGITPHLPPKMDPDAQYWQQIVGTMEEEMVRDNNKQMMVALGLIGFGYAEAKRQKPNRLYMCWPQIPPNPCVNTPWKAMYVNGSDRAFITTMGIDTDMFSRERVIKHLPHLVYSRLSWSIRGVETPRIDPGLFVVYSRP</sequence>
<proteinExistence type="predicted"/>
<evidence type="ECO:0000313" key="1">
    <source>
        <dbReference type="EMBL" id="CAK5277557.1"/>
    </source>
</evidence>
<organism evidence="1 2">
    <name type="scientific">Mycena citricolor</name>
    <dbReference type="NCBI Taxonomy" id="2018698"/>
    <lineage>
        <taxon>Eukaryota</taxon>
        <taxon>Fungi</taxon>
        <taxon>Dikarya</taxon>
        <taxon>Basidiomycota</taxon>
        <taxon>Agaricomycotina</taxon>
        <taxon>Agaricomycetes</taxon>
        <taxon>Agaricomycetidae</taxon>
        <taxon>Agaricales</taxon>
        <taxon>Marasmiineae</taxon>
        <taxon>Mycenaceae</taxon>
        <taxon>Mycena</taxon>
    </lineage>
</organism>
<accession>A0AAD2K3X4</accession>
<keyword evidence="2" id="KW-1185">Reference proteome</keyword>
<evidence type="ECO:0000313" key="2">
    <source>
        <dbReference type="Proteomes" id="UP001295794"/>
    </source>
</evidence>
<dbReference type="Proteomes" id="UP001295794">
    <property type="component" value="Unassembled WGS sequence"/>
</dbReference>
<dbReference type="AlphaFoldDB" id="A0AAD2K3X4"/>
<name>A0AAD2K3X4_9AGAR</name>
<comment type="caution">
    <text evidence="1">The sequence shown here is derived from an EMBL/GenBank/DDBJ whole genome shotgun (WGS) entry which is preliminary data.</text>
</comment>
<reference evidence="1" key="1">
    <citation type="submission" date="2023-11" db="EMBL/GenBank/DDBJ databases">
        <authorList>
            <person name="De Vega J J."/>
            <person name="De Vega J J."/>
        </authorList>
    </citation>
    <scope>NUCLEOTIDE SEQUENCE</scope>
</reference>